<proteinExistence type="predicted"/>
<dbReference type="EMBL" id="ML737121">
    <property type="protein sequence ID" value="KAE8345014.1"/>
    <property type="molecule type" value="Genomic_DNA"/>
</dbReference>
<dbReference type="Proteomes" id="UP000325558">
    <property type="component" value="Unassembled WGS sequence"/>
</dbReference>
<protein>
    <submittedName>
        <fullName evidence="1">Uncharacterized protein</fullName>
    </submittedName>
</protein>
<sequence length="152" mass="17422">MSQDMIELKVSKPNDTELLIEYVAPMFRISALKSTHYQQMSKFMRCERLSLNRASETAHGICIQVTHGSCDVELEDGRYRIRCSTAESDFLELLFSFPGRTICQPTLCQTSIEFGTRFTFDDWYKSISSPPVVITSAESGGYKNRPRNKKHH</sequence>
<accession>A0A5N6YHN4</accession>
<dbReference type="AlphaFoldDB" id="A0A5N6YHN4"/>
<evidence type="ECO:0000313" key="1">
    <source>
        <dbReference type="EMBL" id="KAE8345014.1"/>
    </source>
</evidence>
<organism evidence="1">
    <name type="scientific">Aspergillus arachidicola</name>
    <dbReference type="NCBI Taxonomy" id="656916"/>
    <lineage>
        <taxon>Eukaryota</taxon>
        <taxon>Fungi</taxon>
        <taxon>Dikarya</taxon>
        <taxon>Ascomycota</taxon>
        <taxon>Pezizomycotina</taxon>
        <taxon>Eurotiomycetes</taxon>
        <taxon>Eurotiomycetidae</taxon>
        <taxon>Eurotiales</taxon>
        <taxon>Aspergillaceae</taxon>
        <taxon>Aspergillus</taxon>
        <taxon>Aspergillus subgen. Circumdati</taxon>
    </lineage>
</organism>
<name>A0A5N6YHN4_9EURO</name>
<reference evidence="1" key="1">
    <citation type="submission" date="2019-04" db="EMBL/GenBank/DDBJ databases">
        <title>Friends and foes A comparative genomics study of 23 Aspergillus species from section Flavi.</title>
        <authorList>
            <consortium name="DOE Joint Genome Institute"/>
            <person name="Kjaerbolling I."/>
            <person name="Vesth T."/>
            <person name="Frisvad J.C."/>
            <person name="Nybo J.L."/>
            <person name="Theobald S."/>
            <person name="Kildgaard S."/>
            <person name="Isbrandt T."/>
            <person name="Kuo A."/>
            <person name="Sato A."/>
            <person name="Lyhne E.K."/>
            <person name="Kogle M.E."/>
            <person name="Wiebenga A."/>
            <person name="Kun R.S."/>
            <person name="Lubbers R.J."/>
            <person name="Makela M.R."/>
            <person name="Barry K."/>
            <person name="Chovatia M."/>
            <person name="Clum A."/>
            <person name="Daum C."/>
            <person name="Haridas S."/>
            <person name="He G."/>
            <person name="LaButti K."/>
            <person name="Lipzen A."/>
            <person name="Mondo S."/>
            <person name="Riley R."/>
            <person name="Salamov A."/>
            <person name="Simmons B.A."/>
            <person name="Magnuson J.K."/>
            <person name="Henrissat B."/>
            <person name="Mortensen U.H."/>
            <person name="Larsen T.O."/>
            <person name="Devries R.P."/>
            <person name="Grigoriev I.V."/>
            <person name="Machida M."/>
            <person name="Baker S.E."/>
            <person name="Andersen M.R."/>
        </authorList>
    </citation>
    <scope>NUCLEOTIDE SEQUENCE</scope>
    <source>
        <strain evidence="1">CBS 117612</strain>
    </source>
</reference>
<gene>
    <name evidence="1" type="ORF">BDV24DRAFT_159846</name>
</gene>